<accession>A0AA41XK01</accession>
<gene>
    <name evidence="3" type="ORF">N1028_19250</name>
</gene>
<feature type="compositionally biased region" description="Low complexity" evidence="1">
    <location>
        <begin position="9"/>
        <end position="32"/>
    </location>
</feature>
<protein>
    <submittedName>
        <fullName evidence="3">Uncharacterized protein</fullName>
    </submittedName>
</protein>
<organism evidence="3 4">
    <name type="scientific">Herbiconiux oxytropis</name>
    <dbReference type="NCBI Taxonomy" id="2970915"/>
    <lineage>
        <taxon>Bacteria</taxon>
        <taxon>Bacillati</taxon>
        <taxon>Actinomycetota</taxon>
        <taxon>Actinomycetes</taxon>
        <taxon>Micrococcales</taxon>
        <taxon>Microbacteriaceae</taxon>
        <taxon>Herbiconiux</taxon>
    </lineage>
</organism>
<dbReference type="Proteomes" id="UP001165587">
    <property type="component" value="Unassembled WGS sequence"/>
</dbReference>
<name>A0AA41XK01_9MICO</name>
<evidence type="ECO:0000256" key="1">
    <source>
        <dbReference type="SAM" id="MobiDB-lite"/>
    </source>
</evidence>
<dbReference type="RefSeq" id="WP_259531147.1">
    <property type="nucleotide sequence ID" value="NZ_JANLCK010000019.1"/>
</dbReference>
<dbReference type="EMBL" id="JANLCK010000019">
    <property type="protein sequence ID" value="MCS5728040.1"/>
    <property type="molecule type" value="Genomic_DNA"/>
</dbReference>
<dbReference type="AlphaFoldDB" id="A0AA41XK01"/>
<keyword evidence="2" id="KW-0812">Transmembrane</keyword>
<keyword evidence="2" id="KW-1133">Transmembrane helix</keyword>
<keyword evidence="2" id="KW-0472">Membrane</keyword>
<feature type="transmembrane region" description="Helical" evidence="2">
    <location>
        <begin position="146"/>
        <end position="167"/>
    </location>
</feature>
<evidence type="ECO:0000313" key="3">
    <source>
        <dbReference type="EMBL" id="MCS5728040.1"/>
    </source>
</evidence>
<keyword evidence="4" id="KW-1185">Reference proteome</keyword>
<feature type="region of interest" description="Disordered" evidence="1">
    <location>
        <begin position="1"/>
        <end position="131"/>
    </location>
</feature>
<reference evidence="3" key="1">
    <citation type="submission" date="2022-08" db="EMBL/GenBank/DDBJ databases">
        <authorList>
            <person name="Deng Y."/>
            <person name="Han X.-F."/>
            <person name="Zhang Y.-Q."/>
        </authorList>
    </citation>
    <scope>NUCLEOTIDE SEQUENCE</scope>
    <source>
        <strain evidence="3">CPCC 203407</strain>
    </source>
</reference>
<comment type="caution">
    <text evidence="3">The sequence shown here is derived from an EMBL/GenBank/DDBJ whole genome shotgun (WGS) entry which is preliminary data.</text>
</comment>
<sequence>MGRGHTDDSNAPATPTATAASAAGPTAASTADEQFDDFLWDIDLTARRPRAGPPAQVRPTAPQRPAAPQATRLPPPERLPIRQPEPARPQASEPAPPPASDPHAHTHPRYRSAQPSAPAEAPRNGRGRFFRPELEPGWRRLAANPYLQLTAGTLLASATAYLVVVALTR</sequence>
<feature type="compositionally biased region" description="Low complexity" evidence="1">
    <location>
        <begin position="53"/>
        <end position="72"/>
    </location>
</feature>
<evidence type="ECO:0000256" key="2">
    <source>
        <dbReference type="SAM" id="Phobius"/>
    </source>
</evidence>
<evidence type="ECO:0000313" key="4">
    <source>
        <dbReference type="Proteomes" id="UP001165587"/>
    </source>
</evidence>
<proteinExistence type="predicted"/>